<feature type="modified residue" description="N6-(pyridoxal phosphate)lysine" evidence="7">
    <location>
        <position position="197"/>
    </location>
</feature>
<dbReference type="EMBL" id="AZFY01000007">
    <property type="protein sequence ID" value="KRM12872.1"/>
    <property type="molecule type" value="Genomic_DNA"/>
</dbReference>
<keyword evidence="3" id="KW-0032">Aminotransferase</keyword>
<dbReference type="InterPro" id="IPR015422">
    <property type="entry name" value="PyrdxlP-dep_Trfase_small"/>
</dbReference>
<sequence>MTMSELKINQRLIMTPGPTMVDPRVSQAMSNQILGQFDPDFTDIMNENMALIRKSFRTKNQWAFPIDGTSRAGNEAVIGSIVSPGDSVLVPVFGRFGDLFVELAERAGGKVTTMTTEWGTVFDQDRIIDEIDRLKPKVVAIVHGETSTGRLQPIDRLGEAVHRYGGFLVVDAVASYMGTPVEVDKWQLDAVVGGAQKCLSIPSGITPITFNDRFAEEINQRKRVEQGVRTATDREGRNFITSNYLDLTQLQDYWSPRRLNHHTEATVADYALHEGLRLALQEGLNSRFSRHLKIHRALNDGLTAMGLSIYHAGDHEMPMVTCVQIPEDLDGDAFRAKLLRNFGVEISSSFGSLQGKIWRIGTMGYSAQKGFITNFVALFGAALLQSGISVDLKAGLDAVEAAFTTPKQTLKTLEV</sequence>
<evidence type="ECO:0000256" key="8">
    <source>
        <dbReference type="RuleBase" id="RU004075"/>
    </source>
</evidence>
<evidence type="ECO:0000256" key="3">
    <source>
        <dbReference type="ARBA" id="ARBA00022576"/>
    </source>
</evidence>
<organism evidence="11 12">
    <name type="scientific">Lentilactobacillus farraginis DSM 18382 = JCM 14108</name>
    <dbReference type="NCBI Taxonomy" id="1423743"/>
    <lineage>
        <taxon>Bacteria</taxon>
        <taxon>Bacillati</taxon>
        <taxon>Bacillota</taxon>
        <taxon>Bacilli</taxon>
        <taxon>Lactobacillales</taxon>
        <taxon>Lactobacillaceae</taxon>
        <taxon>Lentilactobacillus</taxon>
    </lineage>
</organism>
<feature type="domain" description="Aminotransferase class V" evidence="10">
    <location>
        <begin position="34"/>
        <end position="348"/>
    </location>
</feature>
<dbReference type="InterPro" id="IPR015421">
    <property type="entry name" value="PyrdxlP-dep_Trfase_major"/>
</dbReference>
<dbReference type="PIRSF" id="PIRSF000524">
    <property type="entry name" value="SPT"/>
    <property type="match status" value="1"/>
</dbReference>
<dbReference type="Gene3D" id="3.90.1150.10">
    <property type="entry name" value="Aspartate Aminotransferase, domain 1"/>
    <property type="match status" value="1"/>
</dbReference>
<proteinExistence type="inferred from homology"/>
<evidence type="ECO:0000256" key="9">
    <source>
        <dbReference type="RuleBase" id="RU004504"/>
    </source>
</evidence>
<feature type="binding site" evidence="6">
    <location>
        <position position="359"/>
    </location>
    <ligand>
        <name>substrate</name>
    </ligand>
</feature>
<comment type="similarity">
    <text evidence="2 8">Belongs to the class-V pyridoxal-phosphate-dependent aminotransferase family.</text>
</comment>
<name>A0A0R1W506_9LACO</name>
<keyword evidence="11" id="KW-0670">Pyruvate</keyword>
<dbReference type="GO" id="GO:0004760">
    <property type="term" value="F:L-serine-pyruvate transaminase activity"/>
    <property type="evidence" value="ECO:0007669"/>
    <property type="project" value="TreeGrafter"/>
</dbReference>
<evidence type="ECO:0000256" key="4">
    <source>
        <dbReference type="ARBA" id="ARBA00022679"/>
    </source>
</evidence>
<evidence type="ECO:0000256" key="5">
    <source>
        <dbReference type="ARBA" id="ARBA00022898"/>
    </source>
</evidence>
<gene>
    <name evidence="11" type="ORF">FD41_GL000020</name>
</gene>
<dbReference type="AlphaFoldDB" id="A0A0R1W506"/>
<dbReference type="SUPFAM" id="SSF53383">
    <property type="entry name" value="PLP-dependent transferases"/>
    <property type="match status" value="1"/>
</dbReference>
<dbReference type="PANTHER" id="PTHR21152">
    <property type="entry name" value="AMINOTRANSFERASE CLASS V"/>
    <property type="match status" value="1"/>
</dbReference>
<keyword evidence="5 7" id="KW-0663">Pyridoxal phosphate</keyword>
<dbReference type="Gene3D" id="3.40.640.10">
    <property type="entry name" value="Type I PLP-dependent aspartate aminotransferase-like (Major domain)"/>
    <property type="match status" value="1"/>
</dbReference>
<protein>
    <submittedName>
        <fullName evidence="11">Serine--pyruvate transaminase</fullName>
    </submittedName>
</protein>
<dbReference type="PROSITE" id="PS00595">
    <property type="entry name" value="AA_TRANSFER_CLASS_5"/>
    <property type="match status" value="1"/>
</dbReference>
<dbReference type="PANTHER" id="PTHR21152:SF40">
    <property type="entry name" value="ALANINE--GLYOXYLATE AMINOTRANSFERASE"/>
    <property type="match status" value="1"/>
</dbReference>
<comment type="cofactor">
    <cofactor evidence="1 7 9">
        <name>pyridoxal 5'-phosphate</name>
        <dbReference type="ChEBI" id="CHEBI:597326"/>
    </cofactor>
</comment>
<dbReference type="InterPro" id="IPR024169">
    <property type="entry name" value="SP_NH2Trfase/AEP_transaminase"/>
</dbReference>
<evidence type="ECO:0000259" key="10">
    <source>
        <dbReference type="Pfam" id="PF00266"/>
    </source>
</evidence>
<dbReference type="PATRIC" id="fig|1423743.5.peg.21"/>
<comment type="caution">
    <text evidence="11">The sequence shown here is derived from an EMBL/GenBank/DDBJ whole genome shotgun (WGS) entry which is preliminary data.</text>
</comment>
<evidence type="ECO:0000256" key="1">
    <source>
        <dbReference type="ARBA" id="ARBA00001933"/>
    </source>
</evidence>
<evidence type="ECO:0000256" key="7">
    <source>
        <dbReference type="PIRSR" id="PIRSR000524-50"/>
    </source>
</evidence>
<dbReference type="InterPro" id="IPR020578">
    <property type="entry name" value="Aminotrans_V_PyrdxlP_BS"/>
</dbReference>
<evidence type="ECO:0000256" key="6">
    <source>
        <dbReference type="PIRSR" id="PIRSR000524-1"/>
    </source>
</evidence>
<keyword evidence="12" id="KW-1185">Reference proteome</keyword>
<evidence type="ECO:0000313" key="12">
    <source>
        <dbReference type="Proteomes" id="UP000051966"/>
    </source>
</evidence>
<dbReference type="FunFam" id="3.40.640.10:FF:000027">
    <property type="entry name" value="Serine--pyruvate aminotransferase, mitochondrial"/>
    <property type="match status" value="1"/>
</dbReference>
<dbReference type="Pfam" id="PF00266">
    <property type="entry name" value="Aminotran_5"/>
    <property type="match status" value="1"/>
</dbReference>
<reference evidence="11 12" key="1">
    <citation type="journal article" date="2015" name="Genome Announc.">
        <title>Expanding the biotechnology potential of lactobacilli through comparative genomics of 213 strains and associated genera.</title>
        <authorList>
            <person name="Sun Z."/>
            <person name="Harris H.M."/>
            <person name="McCann A."/>
            <person name="Guo C."/>
            <person name="Argimon S."/>
            <person name="Zhang W."/>
            <person name="Yang X."/>
            <person name="Jeffery I.B."/>
            <person name="Cooney J.C."/>
            <person name="Kagawa T.F."/>
            <person name="Liu W."/>
            <person name="Song Y."/>
            <person name="Salvetti E."/>
            <person name="Wrobel A."/>
            <person name="Rasinkangas P."/>
            <person name="Parkhill J."/>
            <person name="Rea M.C."/>
            <person name="O'Sullivan O."/>
            <person name="Ritari J."/>
            <person name="Douillard F.P."/>
            <person name="Paul Ross R."/>
            <person name="Yang R."/>
            <person name="Briner A.E."/>
            <person name="Felis G.E."/>
            <person name="de Vos W.M."/>
            <person name="Barrangou R."/>
            <person name="Klaenhammer T.R."/>
            <person name="Caufield P.W."/>
            <person name="Cui Y."/>
            <person name="Zhang H."/>
            <person name="O'Toole P.W."/>
        </authorList>
    </citation>
    <scope>NUCLEOTIDE SEQUENCE [LARGE SCALE GENOMIC DNA]</scope>
    <source>
        <strain evidence="11 12">DSM 18382</strain>
    </source>
</reference>
<accession>A0A0R1W506</accession>
<dbReference type="GO" id="GO:0019265">
    <property type="term" value="P:glycine biosynthetic process, by transamination of glyoxylate"/>
    <property type="evidence" value="ECO:0007669"/>
    <property type="project" value="TreeGrafter"/>
</dbReference>
<evidence type="ECO:0000313" key="11">
    <source>
        <dbReference type="EMBL" id="KRM12872.1"/>
    </source>
</evidence>
<keyword evidence="4" id="KW-0808">Transferase</keyword>
<evidence type="ECO:0000256" key="2">
    <source>
        <dbReference type="ARBA" id="ARBA00009236"/>
    </source>
</evidence>
<dbReference type="Proteomes" id="UP000051966">
    <property type="component" value="Unassembled WGS sequence"/>
</dbReference>
<dbReference type="InterPro" id="IPR015424">
    <property type="entry name" value="PyrdxlP-dep_Trfase"/>
</dbReference>
<dbReference type="GO" id="GO:0008453">
    <property type="term" value="F:alanine-glyoxylate transaminase activity"/>
    <property type="evidence" value="ECO:0007669"/>
    <property type="project" value="TreeGrafter"/>
</dbReference>
<dbReference type="InterPro" id="IPR000192">
    <property type="entry name" value="Aminotrans_V_dom"/>
</dbReference>